<protein>
    <recommendedName>
        <fullName evidence="3">PKD/REJ-like domain-containing protein</fullName>
    </recommendedName>
</protein>
<dbReference type="OrthoDB" id="191057at2759"/>
<sequence length="1436" mass="153499">MLRPPRAMRGLALVVFLATWMHHATSSHLEFLPVDAYLSCTEDTSIAVSSIQLSSTDAPTTPVYVLIAAKHGSFSVPFTSWNRANVVCDGHSSDATTQPTPSTTPVRTPMLLFEATLATANDILRSLTYQPDRDYNFDWAGDGTSTLCMHPQQSLESIHVEAIESTLLSTPLLTSSCTASQPMTLDLQAVTLDWPVSVAAVNDPPTLSHIPPSMLLVAVKNSNYSCARLPSSISIDDIDVNEVPYGGHMSVVLDIVPLGAALMTVDRIQAVGNVISATDLTSGGGIASSFTNSTHVVASKVQLEGTMASLNQFLPQVLVCGSTNATLTITVSDNGGCGALQSLHVTASLQVIVPTRRSSSVPTTPSNSAARHPFSVDGLPVVVPDATVATSQVASTTLVQLTAFPTPATAFKSRQRQVTQVTISPIFNPSVVVLSIVPRGTGPVTGQFQLTVLFHDVSCVTQPIAYPVTGAGLEATFTEVQTRCGAATFPQFQTVSFRFPIPAALVQPTDGTMVWSVGSNPRTVVLSIAASPAAIQSALRAATGSNAIVVVKMDGGDAFTSTFQVQGIAGTSIVSVPVVQWWKSNGTVASTVTPSASVQAWALPIVAGCHNANVCTLQFLNDDVPAVMLWSNALVDHSANVPPEGNNGIVVVRPEIQLVVPPPTRAYQLFANDVLVNTTDAQWGWQHRVDDGVVMDTVSHISTTSWTITYTSASPMRFRVEPRGLYTVTAELIAAVDVMALTLSVDNQPPRAFQWPLDHAEVVQSRQNHKTAGPIKAAPRLRYAGSQAAPSLTVRPGQSLRIELELVDIIATTNGQDQPIEMHLDAKIGWLAWDLATRYRVQYTVGSLAGGRTLVVASSLDNLQQALHGLYYTAPASYYGPDTLTFRIGGLHDDATAATAPLQVQVDVPLVLLPPEITSASRLSSNLRAVEDTALMFTGLFHVHFSPTTPSTCSSTLVVTMITQSGRMLTRQNDLVRPRPPNVDMFNTPHLELLSNDPVLGVDMDDVVYLPNPNFAGVDTLAIHAVQVTTCGVVNVTAEAFRHVWILVEPVADALELHWSNSTFHVAAPLSTSSATLLPPVTLSAADAQFALFSNSYAVEVTAMATVGTVFFASSNPPRNVVVCSVHEAPTFLRQLMYTPSNSSATAFDLLSDLVVVTARPFGSVDPPVQVTLNVPIPPSINHPAECASFSAVHVGVQEDLVTELTSFIKYPPRPRGITVVASVKTGWLSVDGPTNFTNRVKQVVVDTPRRLFYQPGVNFAGQDKLQLSCRDGQVVTFTSTLPVTVHAVNDVPTWDAVATNITVQSGTLNGVCNLWALRDVDASSRSVYRVVLTVYGGQITLPTFLPGMYVETLNQIDKQEHVLRGSLDHLNSLFTSCEMTFAATPTYHLSPLHSEAPTTNSRLVICVEELLSLPNEVSAPQIDPQCASVLLDINY</sequence>
<feature type="signal peptide" evidence="1">
    <location>
        <begin position="1"/>
        <end position="26"/>
    </location>
</feature>
<feature type="chain" id="PRO_5004841329" description="PKD/REJ-like domain-containing protein" evidence="1">
    <location>
        <begin position="27"/>
        <end position="1436"/>
    </location>
</feature>
<accession>W4GUX6</accession>
<dbReference type="EMBL" id="KI913121">
    <property type="protein sequence ID" value="ETV82713.1"/>
    <property type="molecule type" value="Genomic_DNA"/>
</dbReference>
<name>W4GUX6_APHAT</name>
<gene>
    <name evidence="2" type="ORF">H257_04529</name>
</gene>
<evidence type="ECO:0000313" key="2">
    <source>
        <dbReference type="EMBL" id="ETV82713.1"/>
    </source>
</evidence>
<evidence type="ECO:0000256" key="1">
    <source>
        <dbReference type="SAM" id="SignalP"/>
    </source>
</evidence>
<evidence type="ECO:0008006" key="3">
    <source>
        <dbReference type="Google" id="ProtNLM"/>
    </source>
</evidence>
<dbReference type="GeneID" id="20806525"/>
<organism evidence="2">
    <name type="scientific">Aphanomyces astaci</name>
    <name type="common">Crayfish plague agent</name>
    <dbReference type="NCBI Taxonomy" id="112090"/>
    <lineage>
        <taxon>Eukaryota</taxon>
        <taxon>Sar</taxon>
        <taxon>Stramenopiles</taxon>
        <taxon>Oomycota</taxon>
        <taxon>Saprolegniomycetes</taxon>
        <taxon>Saprolegniales</taxon>
        <taxon>Verrucalvaceae</taxon>
        <taxon>Aphanomyces</taxon>
    </lineage>
</organism>
<keyword evidence="1" id="KW-0732">Signal</keyword>
<proteinExistence type="predicted"/>
<dbReference type="RefSeq" id="XP_009827384.1">
    <property type="nucleotide sequence ID" value="XM_009829082.1"/>
</dbReference>
<dbReference type="VEuPathDB" id="FungiDB:H257_04529"/>
<reference evidence="2" key="1">
    <citation type="submission" date="2013-12" db="EMBL/GenBank/DDBJ databases">
        <title>The Genome Sequence of Aphanomyces astaci APO3.</title>
        <authorList>
            <consortium name="The Broad Institute Genomics Platform"/>
            <person name="Russ C."/>
            <person name="Tyler B."/>
            <person name="van West P."/>
            <person name="Dieguez-Uribeondo J."/>
            <person name="Young S.K."/>
            <person name="Zeng Q."/>
            <person name="Gargeya S."/>
            <person name="Fitzgerald M."/>
            <person name="Abouelleil A."/>
            <person name="Alvarado L."/>
            <person name="Chapman S.B."/>
            <person name="Gainer-Dewar J."/>
            <person name="Goldberg J."/>
            <person name="Griggs A."/>
            <person name="Gujja S."/>
            <person name="Hansen M."/>
            <person name="Howarth C."/>
            <person name="Imamovic A."/>
            <person name="Ireland A."/>
            <person name="Larimer J."/>
            <person name="McCowan C."/>
            <person name="Murphy C."/>
            <person name="Pearson M."/>
            <person name="Poon T.W."/>
            <person name="Priest M."/>
            <person name="Roberts A."/>
            <person name="Saif S."/>
            <person name="Shea T."/>
            <person name="Sykes S."/>
            <person name="Wortman J."/>
            <person name="Nusbaum C."/>
            <person name="Birren B."/>
        </authorList>
    </citation>
    <scope>NUCLEOTIDE SEQUENCE [LARGE SCALE GENOMIC DNA]</scope>
    <source>
        <strain evidence="2">APO3</strain>
    </source>
</reference>